<proteinExistence type="predicted"/>
<name>A0AAN8II57_TRICO</name>
<reference evidence="2 3" key="1">
    <citation type="submission" date="2019-10" db="EMBL/GenBank/DDBJ databases">
        <title>Assembly and Annotation for the nematode Trichostrongylus colubriformis.</title>
        <authorList>
            <person name="Martin J."/>
        </authorList>
    </citation>
    <scope>NUCLEOTIDE SEQUENCE [LARGE SCALE GENOMIC DNA]</scope>
    <source>
        <strain evidence="2">G859</strain>
        <tissue evidence="2">Whole worm</tissue>
    </source>
</reference>
<feature type="region of interest" description="Disordered" evidence="1">
    <location>
        <begin position="1"/>
        <end position="71"/>
    </location>
</feature>
<evidence type="ECO:0008006" key="4">
    <source>
        <dbReference type="Google" id="ProtNLM"/>
    </source>
</evidence>
<sequence>MEAVKPKKRRPKERTSAPEAPPVSSRPAVVMGMRLPDVPQNAPCRTTTPEPEEVVLSEDEQPSPSTVVNKTVDAPPSEEVVSNGIDVESEKCAPIVEASSLPAQVAVFDPVCYPSIPQLSENTMNSTYTTTVAPPPLYEELSKGNIEKGGSLAGPQVADAPPLYPSLTKTHYEKDRHGLLTEQNLLEFYHNPLYMMSEEFTDKFVQNNLTSSGPLFPLLQRLKKLCDQMSISEVSEKENTESLSKCLRDCWVMQLQTFESKGKCGENKEASGVGRFHKSVLCAEKVEELKNLLAANRTHLLDERICQESQFRATALQVQWVVISINRQFMEENGLSLQSPPTLLENAVISDGRILLLNALSDIFFHLRFPSLTKRFSDALTGWAKELICVLYMLCRCEDAQFVLNHLLRLPSPIIEWAAPFVQTFIQAPSPPKVKVDYCITMLSHLMNPIAARETFLRQISLSENEDSTWAILSGDEEEGDFSLVTINEADLTGLLDQLPISELYSLAYLYFSSSTSDKGDQFAALIAFQLLLMKVLDTGLSTYCAPTYKSFCKQIGNC</sequence>
<evidence type="ECO:0000313" key="2">
    <source>
        <dbReference type="EMBL" id="KAK5975644.1"/>
    </source>
</evidence>
<evidence type="ECO:0000313" key="3">
    <source>
        <dbReference type="Proteomes" id="UP001331761"/>
    </source>
</evidence>
<gene>
    <name evidence="2" type="ORF">GCK32_003949</name>
</gene>
<dbReference type="Proteomes" id="UP001331761">
    <property type="component" value="Unassembled WGS sequence"/>
</dbReference>
<feature type="non-terminal residue" evidence="2">
    <location>
        <position position="559"/>
    </location>
</feature>
<dbReference type="PANTHER" id="PTHR31139">
    <property type="entry name" value="ECTOPIC P GRANULES PROTEIN 5 HOMOLOG"/>
    <property type="match status" value="1"/>
</dbReference>
<keyword evidence="3" id="KW-1185">Reference proteome</keyword>
<feature type="compositionally biased region" description="Acidic residues" evidence="1">
    <location>
        <begin position="50"/>
        <end position="61"/>
    </location>
</feature>
<dbReference type="EMBL" id="WIXE01012803">
    <property type="protein sequence ID" value="KAK5975644.1"/>
    <property type="molecule type" value="Genomic_DNA"/>
</dbReference>
<dbReference type="AlphaFoldDB" id="A0AAN8II57"/>
<dbReference type="GO" id="GO:0097352">
    <property type="term" value="P:autophagosome maturation"/>
    <property type="evidence" value="ECO:0007669"/>
    <property type="project" value="TreeGrafter"/>
</dbReference>
<protein>
    <recommendedName>
        <fullName evidence="4">Ectopic P granules protein 5 homolog</fullName>
    </recommendedName>
</protein>
<dbReference type="PANTHER" id="PTHR31139:SF4">
    <property type="entry name" value="ECTOPIC P GRANULES PROTEIN 5 HOMOLOG"/>
    <property type="match status" value="1"/>
</dbReference>
<evidence type="ECO:0000256" key="1">
    <source>
        <dbReference type="SAM" id="MobiDB-lite"/>
    </source>
</evidence>
<organism evidence="2 3">
    <name type="scientific">Trichostrongylus colubriformis</name>
    <name type="common">Black scour worm</name>
    <dbReference type="NCBI Taxonomy" id="6319"/>
    <lineage>
        <taxon>Eukaryota</taxon>
        <taxon>Metazoa</taxon>
        <taxon>Ecdysozoa</taxon>
        <taxon>Nematoda</taxon>
        <taxon>Chromadorea</taxon>
        <taxon>Rhabditida</taxon>
        <taxon>Rhabditina</taxon>
        <taxon>Rhabditomorpha</taxon>
        <taxon>Strongyloidea</taxon>
        <taxon>Trichostrongylidae</taxon>
        <taxon>Trichostrongylus</taxon>
    </lineage>
</organism>
<dbReference type="GO" id="GO:0005737">
    <property type="term" value="C:cytoplasm"/>
    <property type="evidence" value="ECO:0007669"/>
    <property type="project" value="TreeGrafter"/>
</dbReference>
<accession>A0AAN8II57</accession>
<comment type="caution">
    <text evidence="2">The sequence shown here is derived from an EMBL/GenBank/DDBJ whole genome shotgun (WGS) entry which is preliminary data.</text>
</comment>
<feature type="compositionally biased region" description="Basic residues" evidence="1">
    <location>
        <begin position="1"/>
        <end position="12"/>
    </location>
</feature>
<dbReference type="InterPro" id="IPR051436">
    <property type="entry name" value="Autophagy-related_EPG5"/>
</dbReference>